<evidence type="ECO:0000313" key="2">
    <source>
        <dbReference type="EMBL" id="KIL53072.1"/>
    </source>
</evidence>
<dbReference type="OrthoDB" id="2453566at2"/>
<name>A0A0C2VW20_9BACL</name>
<comment type="caution">
    <text evidence="2">The sequence shown here is derived from an EMBL/GenBank/DDBJ whole genome shotgun (WGS) entry which is preliminary data.</text>
</comment>
<gene>
    <name evidence="2" type="ORF">KR50_04010</name>
</gene>
<accession>A0A0C2VW20</accession>
<dbReference type="AlphaFoldDB" id="A0A0C2VW20"/>
<keyword evidence="1" id="KW-0472">Membrane</keyword>
<sequence>MYIFLGLLLVGMITTLAAAAKFAPYSEMMNSFEPGGLKKLLLGLSAAAIAFLSYGIYFEVTYQPPFLDIMVEGKSYTVFGDIGNKGYYANELIRKNEETEVHLVSWESMQLAQSEVLIAYPSGKEVVWEPAFKEIKSDSYAAAKRNRGIKEIYRSSPYLFEETGKVKLHIEGSKRKKNTFTIEVRE</sequence>
<evidence type="ECO:0000313" key="3">
    <source>
        <dbReference type="Proteomes" id="UP000031972"/>
    </source>
</evidence>
<protein>
    <submittedName>
        <fullName evidence="2">Uncharacterized protein</fullName>
    </submittedName>
</protein>
<evidence type="ECO:0000256" key="1">
    <source>
        <dbReference type="SAM" id="Phobius"/>
    </source>
</evidence>
<dbReference type="Proteomes" id="UP000031972">
    <property type="component" value="Unassembled WGS sequence"/>
</dbReference>
<dbReference type="PATRIC" id="fig|220754.4.peg.409"/>
<feature type="transmembrane region" description="Helical" evidence="1">
    <location>
        <begin position="43"/>
        <end position="60"/>
    </location>
</feature>
<organism evidence="2 3">
    <name type="scientific">Jeotgalibacillus campisalis</name>
    <dbReference type="NCBI Taxonomy" id="220754"/>
    <lineage>
        <taxon>Bacteria</taxon>
        <taxon>Bacillati</taxon>
        <taxon>Bacillota</taxon>
        <taxon>Bacilli</taxon>
        <taxon>Bacillales</taxon>
        <taxon>Caryophanaceae</taxon>
        <taxon>Jeotgalibacillus</taxon>
    </lineage>
</organism>
<dbReference type="EMBL" id="JXRR01000001">
    <property type="protein sequence ID" value="KIL53072.1"/>
    <property type="molecule type" value="Genomic_DNA"/>
</dbReference>
<keyword evidence="1" id="KW-0812">Transmembrane</keyword>
<keyword evidence="3" id="KW-1185">Reference proteome</keyword>
<keyword evidence="1" id="KW-1133">Transmembrane helix</keyword>
<reference evidence="2 3" key="1">
    <citation type="submission" date="2015-01" db="EMBL/GenBank/DDBJ databases">
        <title>Jeotgalibacillus campisalis genome sequencing.</title>
        <authorList>
            <person name="Goh K.M."/>
            <person name="Chan K.-G."/>
            <person name="Yaakop A.S."/>
            <person name="Ee R."/>
            <person name="Gan H.M."/>
            <person name="Chan C.S."/>
        </authorList>
    </citation>
    <scope>NUCLEOTIDE SEQUENCE [LARGE SCALE GENOMIC DNA]</scope>
    <source>
        <strain evidence="2 3">SF-57</strain>
    </source>
</reference>
<proteinExistence type="predicted"/>
<dbReference type="RefSeq" id="WP_041054095.1">
    <property type="nucleotide sequence ID" value="NZ_JXRR01000001.1"/>
</dbReference>